<evidence type="ECO:0000313" key="3">
    <source>
        <dbReference type="Proteomes" id="UP000403266"/>
    </source>
</evidence>
<dbReference type="EMBL" id="VOSK01000184">
    <property type="protein sequence ID" value="MPR28945.1"/>
    <property type="molecule type" value="Genomic_DNA"/>
</dbReference>
<dbReference type="AlphaFoldDB" id="A0A5N7MPL7"/>
<evidence type="ECO:0000256" key="1">
    <source>
        <dbReference type="SAM" id="MobiDB-lite"/>
    </source>
</evidence>
<protein>
    <recommendedName>
        <fullName evidence="4">Molecular chaperone DnaJ</fullName>
    </recommendedName>
</protein>
<keyword evidence="3" id="KW-1185">Reference proteome</keyword>
<evidence type="ECO:0000313" key="2">
    <source>
        <dbReference type="EMBL" id="MPR28945.1"/>
    </source>
</evidence>
<dbReference type="Gene3D" id="6.20.20.10">
    <property type="match status" value="1"/>
</dbReference>
<gene>
    <name evidence="2" type="ORF">FS320_28450</name>
</gene>
<dbReference type="Proteomes" id="UP000403266">
    <property type="component" value="Unassembled WGS sequence"/>
</dbReference>
<dbReference type="RefSeq" id="WP_152715636.1">
    <property type="nucleotide sequence ID" value="NZ_VOSJ01000187.1"/>
</dbReference>
<organism evidence="2 3">
    <name type="scientific">Microvirga tunisiensis</name>
    <dbReference type="NCBI Taxonomy" id="2108360"/>
    <lineage>
        <taxon>Bacteria</taxon>
        <taxon>Pseudomonadati</taxon>
        <taxon>Pseudomonadota</taxon>
        <taxon>Alphaproteobacteria</taxon>
        <taxon>Hyphomicrobiales</taxon>
        <taxon>Methylobacteriaceae</taxon>
        <taxon>Microvirga</taxon>
    </lineage>
</organism>
<feature type="region of interest" description="Disordered" evidence="1">
    <location>
        <begin position="1"/>
        <end position="38"/>
    </location>
</feature>
<evidence type="ECO:0008006" key="4">
    <source>
        <dbReference type="Google" id="ProtNLM"/>
    </source>
</evidence>
<sequence length="64" mass="6122">MAKPQDQPATQDKPKLSPGDVAEPGTPGTGEDVCPDCKGSGQIGSAPCPACGGTGKVIEGIGGG</sequence>
<dbReference type="InterPro" id="IPR036410">
    <property type="entry name" value="HSP_DnaJ_Cys-rich_dom_sf"/>
</dbReference>
<proteinExistence type="predicted"/>
<dbReference type="SUPFAM" id="SSF57938">
    <property type="entry name" value="DnaJ/Hsp40 cysteine-rich domain"/>
    <property type="match status" value="1"/>
</dbReference>
<name>A0A5N7MPL7_9HYPH</name>
<reference evidence="2 3" key="1">
    <citation type="journal article" date="2019" name="Syst. Appl. Microbiol.">
        <title>Microvirga tunisiensis sp. nov., a root nodule symbiotic bacterium isolated from Lupinus micranthus and L. luteus grown in Northern Tunisia.</title>
        <authorList>
            <person name="Msaddak A."/>
            <person name="Rejili M."/>
            <person name="Duran D."/>
            <person name="Mars M."/>
            <person name="Palacios J.M."/>
            <person name="Ruiz-Argueso T."/>
            <person name="Rey L."/>
            <person name="Imperial J."/>
        </authorList>
    </citation>
    <scope>NUCLEOTIDE SEQUENCE [LARGE SCALE GENOMIC DNA]</scope>
    <source>
        <strain evidence="2 3">Lmie10</strain>
    </source>
</reference>
<accession>A0A5N7MPL7</accession>
<comment type="caution">
    <text evidence="2">The sequence shown here is derived from an EMBL/GenBank/DDBJ whole genome shotgun (WGS) entry which is preliminary data.</text>
</comment>